<comment type="caution">
    <text evidence="4">The sequence shown here is derived from an EMBL/GenBank/DDBJ whole genome shotgun (WGS) entry which is preliminary data.</text>
</comment>
<name>A0AAP0NAA1_LIQFO</name>
<dbReference type="PANTHER" id="PTHR45717:SF7">
    <property type="entry name" value="PENTACOTRIPEPTIDE-REPEAT REGION OF PRORP DOMAIN-CONTAINING PROTEIN"/>
    <property type="match status" value="1"/>
</dbReference>
<dbReference type="InterPro" id="IPR011990">
    <property type="entry name" value="TPR-like_helical_dom_sf"/>
</dbReference>
<reference evidence="4 5" key="1">
    <citation type="journal article" date="2024" name="Plant J.">
        <title>Genome sequences and population genomics reveal climatic adaptation and genomic divergence between two closely related sweetgum species.</title>
        <authorList>
            <person name="Xu W.Q."/>
            <person name="Ren C.Q."/>
            <person name="Zhang X.Y."/>
            <person name="Comes H.P."/>
            <person name="Liu X.H."/>
            <person name="Li Y.G."/>
            <person name="Kettle C.J."/>
            <person name="Jalonen R."/>
            <person name="Gaisberger H."/>
            <person name="Ma Y.Z."/>
            <person name="Qiu Y.X."/>
        </authorList>
    </citation>
    <scope>NUCLEOTIDE SEQUENCE [LARGE SCALE GENOMIC DNA]</scope>
    <source>
        <strain evidence="4">Hangzhou</strain>
    </source>
</reference>
<evidence type="ECO:0000313" key="5">
    <source>
        <dbReference type="Proteomes" id="UP001415857"/>
    </source>
</evidence>
<feature type="repeat" description="PPR" evidence="3">
    <location>
        <begin position="162"/>
        <end position="196"/>
    </location>
</feature>
<evidence type="ECO:0000256" key="3">
    <source>
        <dbReference type="PROSITE-ProRule" id="PRU00708"/>
    </source>
</evidence>
<organism evidence="4 5">
    <name type="scientific">Liquidambar formosana</name>
    <name type="common">Formosan gum</name>
    <dbReference type="NCBI Taxonomy" id="63359"/>
    <lineage>
        <taxon>Eukaryota</taxon>
        <taxon>Viridiplantae</taxon>
        <taxon>Streptophyta</taxon>
        <taxon>Embryophyta</taxon>
        <taxon>Tracheophyta</taxon>
        <taxon>Spermatophyta</taxon>
        <taxon>Magnoliopsida</taxon>
        <taxon>eudicotyledons</taxon>
        <taxon>Gunneridae</taxon>
        <taxon>Pentapetalae</taxon>
        <taxon>Saxifragales</taxon>
        <taxon>Altingiaceae</taxon>
        <taxon>Liquidambar</taxon>
    </lineage>
</organism>
<dbReference type="PANTHER" id="PTHR45717">
    <property type="entry name" value="OS12G0527900 PROTEIN"/>
    <property type="match status" value="1"/>
</dbReference>
<proteinExistence type="inferred from homology"/>
<dbReference type="Pfam" id="PF01535">
    <property type="entry name" value="PPR"/>
    <property type="match status" value="1"/>
</dbReference>
<keyword evidence="2" id="KW-0677">Repeat</keyword>
<dbReference type="EMBL" id="JBBPBK010000015">
    <property type="protein sequence ID" value="KAK9269477.1"/>
    <property type="molecule type" value="Genomic_DNA"/>
</dbReference>
<dbReference type="AlphaFoldDB" id="A0AAP0NAA1"/>
<keyword evidence="5" id="KW-1185">Reference proteome</keyword>
<dbReference type="NCBIfam" id="TIGR00756">
    <property type="entry name" value="PPR"/>
    <property type="match status" value="1"/>
</dbReference>
<evidence type="ECO:0000256" key="2">
    <source>
        <dbReference type="ARBA" id="ARBA00022737"/>
    </source>
</evidence>
<gene>
    <name evidence="4" type="ORF">L1049_001252</name>
</gene>
<protein>
    <recommendedName>
        <fullName evidence="6">Pentatricopeptide repeat-containing protein</fullName>
    </recommendedName>
</protein>
<comment type="similarity">
    <text evidence="1">Belongs to the PPR family. P subfamily.</text>
</comment>
<evidence type="ECO:0008006" key="6">
    <source>
        <dbReference type="Google" id="ProtNLM"/>
    </source>
</evidence>
<dbReference type="PROSITE" id="PS51375">
    <property type="entry name" value="PPR"/>
    <property type="match status" value="1"/>
</dbReference>
<dbReference type="Proteomes" id="UP001415857">
    <property type="component" value="Unassembled WGS sequence"/>
</dbReference>
<accession>A0AAP0NAA1</accession>
<sequence length="232" mass="26175">MVRAGNSPNHRQEWCWRVSTVKLMVGLMVTATFYGANENPSTLGMLNSESIKSCHTGRHSKTNLYSRINFHAKPNLSVVPALDKWVEEGKKVRYFELQGIIRDLRSRKRYAHALQVSEWMNSKGLCPFSPGDRAVQLDLTGSVQGLDAAESYFNNLDDKDKCAKAYGALLNCYIREGLVEKSVSHLQKMKEMGFASSPLTYNDLMCLYTNTGQFEKIPHKLQLRSKGSSFTP</sequence>
<evidence type="ECO:0000313" key="4">
    <source>
        <dbReference type="EMBL" id="KAK9269477.1"/>
    </source>
</evidence>
<dbReference type="GO" id="GO:0005739">
    <property type="term" value="C:mitochondrion"/>
    <property type="evidence" value="ECO:0007669"/>
    <property type="project" value="TreeGrafter"/>
</dbReference>
<evidence type="ECO:0000256" key="1">
    <source>
        <dbReference type="ARBA" id="ARBA00007626"/>
    </source>
</evidence>
<dbReference type="Gene3D" id="1.25.40.10">
    <property type="entry name" value="Tetratricopeptide repeat domain"/>
    <property type="match status" value="1"/>
</dbReference>
<dbReference type="GO" id="GO:0003729">
    <property type="term" value="F:mRNA binding"/>
    <property type="evidence" value="ECO:0007669"/>
    <property type="project" value="UniProtKB-ARBA"/>
</dbReference>
<dbReference type="InterPro" id="IPR002885">
    <property type="entry name" value="PPR_rpt"/>
</dbReference>